<dbReference type="GO" id="GO:0005737">
    <property type="term" value="C:cytoplasm"/>
    <property type="evidence" value="ECO:0007669"/>
    <property type="project" value="TreeGrafter"/>
</dbReference>
<dbReference type="Gene3D" id="3.50.50.60">
    <property type="entry name" value="FAD/NAD(P)-binding domain"/>
    <property type="match status" value="2"/>
</dbReference>
<dbReference type="AlphaFoldDB" id="A0A4R1BFH4"/>
<dbReference type="Gene3D" id="3.30.9.10">
    <property type="entry name" value="D-Amino Acid Oxidase, subunit A, domain 2"/>
    <property type="match status" value="1"/>
</dbReference>
<evidence type="ECO:0000256" key="1">
    <source>
        <dbReference type="ARBA" id="ARBA00023002"/>
    </source>
</evidence>
<dbReference type="InterPro" id="IPR006076">
    <property type="entry name" value="FAD-dep_OxRdtase"/>
</dbReference>
<dbReference type="Pfam" id="PF01266">
    <property type="entry name" value="DAO"/>
    <property type="match status" value="1"/>
</dbReference>
<dbReference type="Proteomes" id="UP000295443">
    <property type="component" value="Unassembled WGS sequence"/>
</dbReference>
<protein>
    <submittedName>
        <fullName evidence="3">FAD-dependent oxidoreductase</fullName>
    </submittedName>
</protein>
<dbReference type="PANTHER" id="PTHR13847">
    <property type="entry name" value="SARCOSINE DEHYDROGENASE-RELATED"/>
    <property type="match status" value="1"/>
</dbReference>
<gene>
    <name evidence="3" type="ORF">EZJ19_06100</name>
</gene>
<dbReference type="PANTHER" id="PTHR13847:SF289">
    <property type="entry name" value="GLYCINE OXIDASE"/>
    <property type="match status" value="1"/>
</dbReference>
<accession>A0A4R1BFH4</accession>
<dbReference type="SUPFAM" id="SSF54373">
    <property type="entry name" value="FAD-linked reductases, C-terminal domain"/>
    <property type="match status" value="1"/>
</dbReference>
<feature type="domain" description="FAD dependent oxidoreductase" evidence="2">
    <location>
        <begin position="8"/>
        <end position="330"/>
    </location>
</feature>
<keyword evidence="4" id="KW-1185">Reference proteome</keyword>
<dbReference type="SUPFAM" id="SSF51905">
    <property type="entry name" value="FAD/NAD(P)-binding domain"/>
    <property type="match status" value="1"/>
</dbReference>
<comment type="caution">
    <text evidence="3">The sequence shown here is derived from an EMBL/GenBank/DDBJ whole genome shotgun (WGS) entry which is preliminary data.</text>
</comment>
<evidence type="ECO:0000259" key="2">
    <source>
        <dbReference type="Pfam" id="PF01266"/>
    </source>
</evidence>
<keyword evidence="1" id="KW-0560">Oxidoreductase</keyword>
<evidence type="ECO:0000313" key="4">
    <source>
        <dbReference type="Proteomes" id="UP000295443"/>
    </source>
</evidence>
<evidence type="ECO:0000313" key="3">
    <source>
        <dbReference type="EMBL" id="TCJ15788.1"/>
    </source>
</evidence>
<reference evidence="3 4" key="1">
    <citation type="submission" date="2019-03" db="EMBL/GenBank/DDBJ databases">
        <title>Genome sequence of Thiobacillaceae bacterium LSR1, a sulfur-oxidizing bacterium isolated from freshwater sediment.</title>
        <authorList>
            <person name="Li S."/>
        </authorList>
    </citation>
    <scope>NUCLEOTIDE SEQUENCE [LARGE SCALE GENOMIC DNA]</scope>
    <source>
        <strain evidence="3 4">LSR1</strain>
    </source>
</reference>
<name>A0A4R1BFH4_9PROT</name>
<dbReference type="GO" id="GO:0016491">
    <property type="term" value="F:oxidoreductase activity"/>
    <property type="evidence" value="ECO:0007669"/>
    <property type="project" value="UniProtKB-KW"/>
</dbReference>
<organism evidence="3 4">
    <name type="scientific">Parasulfuritortus cantonensis</name>
    <dbReference type="NCBI Taxonomy" id="2528202"/>
    <lineage>
        <taxon>Bacteria</taxon>
        <taxon>Pseudomonadati</taxon>
        <taxon>Pseudomonadota</taxon>
        <taxon>Betaproteobacteria</taxon>
        <taxon>Nitrosomonadales</taxon>
        <taxon>Thiobacillaceae</taxon>
        <taxon>Parasulfuritortus</taxon>
    </lineage>
</organism>
<sequence>MPRVNRHIIVIGGGVAGLATAWALARRGARVEVLERGELGRESSWAGAGLLSLLLPWDYPAELNELAEHSLALYPDWIAGIRAEADTDPEFRRTGMLVLPPYDGARAAPGAPLPAGLAPFGPGLWLPEVPQVRNPRLLKALREALTRRGVGLHDQLGAVGLDAANGRVEAAVAGSRRWQGDLYVVAAGAWSSELLGPLAAGLPIRPMRGQILLYRAAPDRLPCVVYQGGHYLVPRADGHILAGSTLEDVGFDKRTTAEAATELAALVARVLPDVAAGAPVRHWAGLRPGSPGNVPIVDRHPELANLYVNAGQFRYGVTLAPACAEHLADLVEGKTPKFGALRYAWPLI</sequence>
<dbReference type="EMBL" id="SJZB01000022">
    <property type="protein sequence ID" value="TCJ15788.1"/>
    <property type="molecule type" value="Genomic_DNA"/>
</dbReference>
<dbReference type="OrthoDB" id="18526at2"/>
<proteinExistence type="predicted"/>
<dbReference type="InterPro" id="IPR036188">
    <property type="entry name" value="FAD/NAD-bd_sf"/>
</dbReference>